<evidence type="ECO:0008006" key="5">
    <source>
        <dbReference type="Google" id="ProtNLM"/>
    </source>
</evidence>
<organism evidence="3 4">
    <name type="scientific">Glossina morsitans morsitans</name>
    <name type="common">Savannah tsetse fly</name>
    <dbReference type="NCBI Taxonomy" id="37546"/>
    <lineage>
        <taxon>Eukaryota</taxon>
        <taxon>Metazoa</taxon>
        <taxon>Ecdysozoa</taxon>
        <taxon>Arthropoda</taxon>
        <taxon>Hexapoda</taxon>
        <taxon>Insecta</taxon>
        <taxon>Pterygota</taxon>
        <taxon>Neoptera</taxon>
        <taxon>Endopterygota</taxon>
        <taxon>Diptera</taxon>
        <taxon>Brachycera</taxon>
        <taxon>Muscomorpha</taxon>
        <taxon>Hippoboscoidea</taxon>
        <taxon>Glossinidae</taxon>
        <taxon>Glossina</taxon>
    </lineage>
</organism>
<dbReference type="PANTHER" id="PTHR10380">
    <property type="entry name" value="CUTICLE PROTEIN"/>
    <property type="match status" value="1"/>
</dbReference>
<dbReference type="GO" id="GO:0008010">
    <property type="term" value="F:structural constituent of chitin-based larval cuticle"/>
    <property type="evidence" value="ECO:0007669"/>
    <property type="project" value="TreeGrafter"/>
</dbReference>
<dbReference type="Proteomes" id="UP000092444">
    <property type="component" value="Unassembled WGS sequence"/>
</dbReference>
<feature type="compositionally biased region" description="Pro residues" evidence="2">
    <location>
        <begin position="188"/>
        <end position="222"/>
    </location>
</feature>
<dbReference type="STRING" id="37546.A0A1B0EUE1"/>
<keyword evidence="4" id="KW-1185">Reference proteome</keyword>
<dbReference type="PROSITE" id="PS51155">
    <property type="entry name" value="CHIT_BIND_RR_2"/>
    <property type="match status" value="1"/>
</dbReference>
<sequence>MFCWRAPGWALRSICAPTRYSNIHVQPYFFQIILTTFLALAAGQNYHRDPKTAAIISEQRYLSGDGKFGAAYTQEDGINFKEETDADGTRHGSYSYVDPTGQRRTISYTAGKHGFQPQGDHLPVPPPAPPQPIPTPGYAPQPQYQPQYQQQPAGPAFRSNDYDDGSYDPRYNDPGFGQGQSYSQPQYRPQPAPQPAYNPAPAYNPPAPAYNPPAPAYNPPAPQYQQQPQYYPTTTPNPHRFSPPGKLSLNRTPDGFTYSFNKA</sequence>
<evidence type="ECO:0000256" key="1">
    <source>
        <dbReference type="PROSITE-ProRule" id="PRU00497"/>
    </source>
</evidence>
<dbReference type="Pfam" id="PF00379">
    <property type="entry name" value="Chitin_bind_4"/>
    <property type="match status" value="1"/>
</dbReference>
<keyword evidence="1" id="KW-0193">Cuticle</keyword>
<evidence type="ECO:0000256" key="2">
    <source>
        <dbReference type="SAM" id="MobiDB-lite"/>
    </source>
</evidence>
<feature type="compositionally biased region" description="Low complexity" evidence="2">
    <location>
        <begin position="140"/>
        <end position="156"/>
    </location>
</feature>
<dbReference type="EnsemblMetazoa" id="GMOY007683-RA">
    <property type="protein sequence ID" value="GMOY007683-PA"/>
    <property type="gene ID" value="GMOY007683"/>
</dbReference>
<dbReference type="AlphaFoldDB" id="A0A1B0EUE1"/>
<dbReference type="EMBL" id="CCAG010017136">
    <property type="status" value="NOT_ANNOTATED_CDS"/>
    <property type="molecule type" value="Genomic_DNA"/>
</dbReference>
<dbReference type="VEuPathDB" id="VectorBase:GMOY007683"/>
<dbReference type="GO" id="GO:0062129">
    <property type="term" value="C:chitin-based extracellular matrix"/>
    <property type="evidence" value="ECO:0007669"/>
    <property type="project" value="TreeGrafter"/>
</dbReference>
<proteinExistence type="predicted"/>
<dbReference type="InterPro" id="IPR050468">
    <property type="entry name" value="Cuticle_Struct_Prot"/>
</dbReference>
<feature type="region of interest" description="Disordered" evidence="2">
    <location>
        <begin position="80"/>
        <end position="263"/>
    </location>
</feature>
<evidence type="ECO:0000313" key="4">
    <source>
        <dbReference type="Proteomes" id="UP000092444"/>
    </source>
</evidence>
<dbReference type="InterPro" id="IPR000618">
    <property type="entry name" value="Insect_cuticle"/>
</dbReference>
<accession>A0A1B0EUE1</accession>
<feature type="compositionally biased region" description="Pro residues" evidence="2">
    <location>
        <begin position="123"/>
        <end position="139"/>
    </location>
</feature>
<protein>
    <recommendedName>
        <fullName evidence="5">Pupal cuticle protein Edg-78E</fullName>
    </recommendedName>
</protein>
<evidence type="ECO:0000313" key="3">
    <source>
        <dbReference type="EnsemblMetazoa" id="GMOY007683-PA"/>
    </source>
</evidence>
<feature type="compositionally biased region" description="Basic and acidic residues" evidence="2">
    <location>
        <begin position="80"/>
        <end position="90"/>
    </location>
</feature>
<dbReference type="PhylomeDB" id="A0A1B0EUE1"/>
<name>A0A1B0EUE1_GLOMM</name>
<dbReference type="PANTHER" id="PTHR10380:SF160">
    <property type="entry name" value="CUTICULAR PROTEIN 100A"/>
    <property type="match status" value="1"/>
</dbReference>
<feature type="compositionally biased region" description="Low complexity" evidence="2">
    <location>
        <begin position="223"/>
        <end position="238"/>
    </location>
</feature>
<reference evidence="3" key="1">
    <citation type="submission" date="2020-05" db="UniProtKB">
        <authorList>
            <consortium name="EnsemblMetazoa"/>
        </authorList>
    </citation>
    <scope>IDENTIFICATION</scope>
    <source>
        <strain evidence="3">Yale</strain>
    </source>
</reference>